<evidence type="ECO:0000313" key="7">
    <source>
        <dbReference type="EMBL" id="KAK8120817.1"/>
    </source>
</evidence>
<dbReference type="AlphaFoldDB" id="A0AAW0R0P7"/>
<keyword evidence="2" id="KW-0349">Heme</keyword>
<dbReference type="GO" id="GO:0046872">
    <property type="term" value="F:metal ion binding"/>
    <property type="evidence" value="ECO:0007669"/>
    <property type="project" value="UniProtKB-KW"/>
</dbReference>
<evidence type="ECO:0000256" key="2">
    <source>
        <dbReference type="ARBA" id="ARBA00022617"/>
    </source>
</evidence>
<proteinExistence type="predicted"/>
<protein>
    <submittedName>
        <fullName evidence="7">Heme-containing dehydratase protein</fullName>
    </submittedName>
</protein>
<organism evidence="7 8">
    <name type="scientific">Apiospora kogelbergensis</name>
    <dbReference type="NCBI Taxonomy" id="1337665"/>
    <lineage>
        <taxon>Eukaryota</taxon>
        <taxon>Fungi</taxon>
        <taxon>Dikarya</taxon>
        <taxon>Ascomycota</taxon>
        <taxon>Pezizomycotina</taxon>
        <taxon>Sordariomycetes</taxon>
        <taxon>Xylariomycetidae</taxon>
        <taxon>Amphisphaeriales</taxon>
        <taxon>Apiosporaceae</taxon>
        <taxon>Apiospora</taxon>
    </lineage>
</organism>
<evidence type="ECO:0000256" key="3">
    <source>
        <dbReference type="ARBA" id="ARBA00022723"/>
    </source>
</evidence>
<keyword evidence="4" id="KW-0408">Iron</keyword>
<evidence type="ECO:0000256" key="5">
    <source>
        <dbReference type="ARBA" id="ARBA00023239"/>
    </source>
</evidence>
<keyword evidence="8" id="KW-1185">Reference proteome</keyword>
<dbReference type="Pfam" id="PF13816">
    <property type="entry name" value="Dehydratase_hem"/>
    <property type="match status" value="1"/>
</dbReference>
<gene>
    <name evidence="7" type="ORF">PG999_004937</name>
</gene>
<dbReference type="EMBL" id="JAQQWP010000004">
    <property type="protein sequence ID" value="KAK8120817.1"/>
    <property type="molecule type" value="Genomic_DNA"/>
</dbReference>
<dbReference type="GO" id="GO:0016829">
    <property type="term" value="F:lyase activity"/>
    <property type="evidence" value="ECO:0007669"/>
    <property type="project" value="UniProtKB-KW"/>
</dbReference>
<sequence length="300" mass="32656">MYESNGEKPQGFGHCGELIPLTEKTGYWGAYRSRMTQSTPGDTFTSSLSALPKPNPLSGEIRTGRTRITKFPDNICFVVEGQDYSAMPPPERAYWDENFDGLAKQWITNVMTAGPTKGLVSGRACHAFAGKKQLGASSNGTSSRASSTDSASIEATSISHERIADAMSNGGSSGGSSTSSSLFPGLDYIRQAQLLFWLDLSHMEHIGRWDKVHITLRRSFLDAYGPGGVMDGGDLLLWVDLGVLKSNEMDAEYVGCYEGTGFTTYDHDAAFESKKEGDVNASSLLPAFFDRPVESRPMEW</sequence>
<evidence type="ECO:0000256" key="1">
    <source>
        <dbReference type="ARBA" id="ARBA00001970"/>
    </source>
</evidence>
<evidence type="ECO:0000256" key="4">
    <source>
        <dbReference type="ARBA" id="ARBA00023004"/>
    </source>
</evidence>
<keyword evidence="5" id="KW-0456">Lyase</keyword>
<dbReference type="Proteomes" id="UP001392437">
    <property type="component" value="Unassembled WGS sequence"/>
</dbReference>
<comment type="caution">
    <text evidence="7">The sequence shown here is derived from an EMBL/GenBank/DDBJ whole genome shotgun (WGS) entry which is preliminary data.</text>
</comment>
<accession>A0AAW0R0P7</accession>
<feature type="region of interest" description="Disordered" evidence="6">
    <location>
        <begin position="133"/>
        <end position="153"/>
    </location>
</feature>
<evidence type="ECO:0000313" key="8">
    <source>
        <dbReference type="Proteomes" id="UP001392437"/>
    </source>
</evidence>
<keyword evidence="3" id="KW-0479">Metal-binding</keyword>
<evidence type="ECO:0000256" key="6">
    <source>
        <dbReference type="SAM" id="MobiDB-lite"/>
    </source>
</evidence>
<feature type="compositionally biased region" description="Low complexity" evidence="6">
    <location>
        <begin position="135"/>
        <end position="152"/>
    </location>
</feature>
<comment type="cofactor">
    <cofactor evidence="1">
        <name>heme b</name>
        <dbReference type="ChEBI" id="CHEBI:60344"/>
    </cofactor>
</comment>
<reference evidence="7 8" key="1">
    <citation type="submission" date="2023-01" db="EMBL/GenBank/DDBJ databases">
        <title>Analysis of 21 Apiospora genomes using comparative genomics revels a genus with tremendous synthesis potential of carbohydrate active enzymes and secondary metabolites.</title>
        <authorList>
            <person name="Sorensen T."/>
        </authorList>
    </citation>
    <scope>NUCLEOTIDE SEQUENCE [LARGE SCALE GENOMIC DNA]</scope>
    <source>
        <strain evidence="7 8">CBS 117206</strain>
    </source>
</reference>
<dbReference type="InterPro" id="IPR025702">
    <property type="entry name" value="OXD"/>
</dbReference>
<name>A0AAW0R0P7_9PEZI</name>